<evidence type="ECO:0000256" key="1">
    <source>
        <dbReference type="ARBA" id="ARBA00004651"/>
    </source>
</evidence>
<dbReference type="Gene3D" id="1.20.1560.10">
    <property type="entry name" value="ABC transporter type 1, transmembrane domain"/>
    <property type="match status" value="1"/>
</dbReference>
<evidence type="ECO:0000313" key="12">
    <source>
        <dbReference type="Proteomes" id="UP001494902"/>
    </source>
</evidence>
<dbReference type="InterPro" id="IPR003593">
    <property type="entry name" value="AAA+_ATPase"/>
</dbReference>
<dbReference type="PROSITE" id="PS50893">
    <property type="entry name" value="ABC_TRANSPORTER_2"/>
    <property type="match status" value="1"/>
</dbReference>
<dbReference type="Proteomes" id="UP001494902">
    <property type="component" value="Unassembled WGS sequence"/>
</dbReference>
<reference evidence="11 12" key="1">
    <citation type="submission" date="2024-03" db="EMBL/GenBank/DDBJ databases">
        <title>Draft genome sequence of Pseudonocardia nematodicida JCM 31783.</title>
        <authorList>
            <person name="Butdee W."/>
            <person name="Duangmal K."/>
        </authorList>
    </citation>
    <scope>NUCLEOTIDE SEQUENCE [LARGE SCALE GENOMIC DNA]</scope>
    <source>
        <strain evidence="11 12">JCM 31783</strain>
    </source>
</reference>
<gene>
    <name evidence="11" type="ORF">WIS52_21760</name>
</gene>
<dbReference type="PROSITE" id="PS00211">
    <property type="entry name" value="ABC_TRANSPORTER_1"/>
    <property type="match status" value="1"/>
</dbReference>
<feature type="transmembrane region" description="Helical" evidence="8">
    <location>
        <begin position="94"/>
        <end position="114"/>
    </location>
</feature>
<dbReference type="InterPro" id="IPR039421">
    <property type="entry name" value="Type_1_exporter"/>
</dbReference>
<feature type="region of interest" description="Disordered" evidence="7">
    <location>
        <begin position="1"/>
        <end position="29"/>
    </location>
</feature>
<dbReference type="InterPro" id="IPR003439">
    <property type="entry name" value="ABC_transporter-like_ATP-bd"/>
</dbReference>
<organism evidence="11 12">
    <name type="scientific">Pseudonocardia nematodicida</name>
    <dbReference type="NCBI Taxonomy" id="1206997"/>
    <lineage>
        <taxon>Bacteria</taxon>
        <taxon>Bacillati</taxon>
        <taxon>Actinomycetota</taxon>
        <taxon>Actinomycetes</taxon>
        <taxon>Pseudonocardiales</taxon>
        <taxon>Pseudonocardiaceae</taxon>
        <taxon>Pseudonocardia</taxon>
    </lineage>
</organism>
<keyword evidence="2 8" id="KW-0812">Transmembrane</keyword>
<evidence type="ECO:0000259" key="10">
    <source>
        <dbReference type="PROSITE" id="PS50929"/>
    </source>
</evidence>
<dbReference type="CDD" id="cd18564">
    <property type="entry name" value="ABC_6TM_exporter_like"/>
    <property type="match status" value="1"/>
</dbReference>
<dbReference type="PANTHER" id="PTHR43394:SF1">
    <property type="entry name" value="ATP-BINDING CASSETTE SUB-FAMILY B MEMBER 10, MITOCHONDRIAL"/>
    <property type="match status" value="1"/>
</dbReference>
<dbReference type="SMART" id="SM00382">
    <property type="entry name" value="AAA"/>
    <property type="match status" value="1"/>
</dbReference>
<sequence length="611" mass="63600">MSRRAAPPGGAHPPAGPPGDAHPSAGPPRPSALRATLRHLLPLLRGRRALIALGLTAVLVEVLATLAEPWPLKIVIDDVIPAVLAGAPVPGGELFGVPVLALVAAGGVLAAAALRAGASYLATVCFATVGSRVTVDLRAAAYRHVLAQSLRYHQSVPSGDLLARLTADVTRLQEVAVTAGLPMLASVATFAGMTVVMLILDPLLALVVLAVIPLFLRGAKRAGGEVTDAARSSRKAEGAVAGLVGESLGAVRVVQAYRLEEPLWQRFAASSRKGLTTGVRAQRLAAGLERRTDLLIGAATAVVLLAGTLRVTGGALTLGELVVFVSYLKSAFKPMRNLAKYTGRISRATASGERIAELLDTEPDLRDSTGARPLRRVVGDLRLDAVSVAHGAGPPVLRRVDLHVRPGERVGLTGPSGAGKSTVLALFLRLLDPRAGTVRLDGHDVTDLTLASVRSSFAVVLQEAVLFHGSVADNIRMGRPGATDEQVRAAAVAADADAFVRALPDGYDTVLAERGDSLSGGQRQRIAIARAILRDAPVVLLDEPTTGLDAASRRAVLGALERLTAGRTVLVVAHHDELLASCHRVLHVAEGRVDERPAAPTVRLEPAGEAR</sequence>
<evidence type="ECO:0000256" key="7">
    <source>
        <dbReference type="SAM" id="MobiDB-lite"/>
    </source>
</evidence>
<dbReference type="Pfam" id="PF00664">
    <property type="entry name" value="ABC_membrane"/>
    <property type="match status" value="1"/>
</dbReference>
<comment type="subcellular location">
    <subcellularLocation>
        <location evidence="1">Cell membrane</location>
        <topology evidence="1">Multi-pass membrane protein</topology>
    </subcellularLocation>
</comment>
<dbReference type="InterPro" id="IPR027417">
    <property type="entry name" value="P-loop_NTPase"/>
</dbReference>
<dbReference type="Gene3D" id="3.40.50.300">
    <property type="entry name" value="P-loop containing nucleotide triphosphate hydrolases"/>
    <property type="match status" value="1"/>
</dbReference>
<dbReference type="RefSeq" id="WP_349300170.1">
    <property type="nucleotide sequence ID" value="NZ_JBEDNQ010000009.1"/>
</dbReference>
<feature type="domain" description="ABC transporter" evidence="9">
    <location>
        <begin position="381"/>
        <end position="610"/>
    </location>
</feature>
<dbReference type="SUPFAM" id="SSF90123">
    <property type="entry name" value="ABC transporter transmembrane region"/>
    <property type="match status" value="1"/>
</dbReference>
<evidence type="ECO:0000256" key="4">
    <source>
        <dbReference type="ARBA" id="ARBA00022840"/>
    </source>
</evidence>
<dbReference type="PROSITE" id="PS50929">
    <property type="entry name" value="ABC_TM1F"/>
    <property type="match status" value="1"/>
</dbReference>
<keyword evidence="6 8" id="KW-0472">Membrane</keyword>
<dbReference type="InterPro" id="IPR011527">
    <property type="entry name" value="ABC1_TM_dom"/>
</dbReference>
<feature type="transmembrane region" description="Helical" evidence="8">
    <location>
        <begin position="121"/>
        <end position="141"/>
    </location>
</feature>
<dbReference type="InterPro" id="IPR017871">
    <property type="entry name" value="ABC_transporter-like_CS"/>
</dbReference>
<keyword evidence="3" id="KW-0547">Nucleotide-binding</keyword>
<evidence type="ECO:0000256" key="8">
    <source>
        <dbReference type="SAM" id="Phobius"/>
    </source>
</evidence>
<keyword evidence="5 8" id="KW-1133">Transmembrane helix</keyword>
<proteinExistence type="predicted"/>
<dbReference type="InterPro" id="IPR036640">
    <property type="entry name" value="ABC1_TM_sf"/>
</dbReference>
<evidence type="ECO:0000256" key="5">
    <source>
        <dbReference type="ARBA" id="ARBA00022989"/>
    </source>
</evidence>
<feature type="transmembrane region" description="Helical" evidence="8">
    <location>
        <begin position="190"/>
        <end position="216"/>
    </location>
</feature>
<dbReference type="EMBL" id="JBEDNQ010000009">
    <property type="protein sequence ID" value="MEQ3553103.1"/>
    <property type="molecule type" value="Genomic_DNA"/>
</dbReference>
<keyword evidence="4 11" id="KW-0067">ATP-binding</keyword>
<evidence type="ECO:0000256" key="2">
    <source>
        <dbReference type="ARBA" id="ARBA00022692"/>
    </source>
</evidence>
<evidence type="ECO:0000313" key="11">
    <source>
        <dbReference type="EMBL" id="MEQ3553103.1"/>
    </source>
</evidence>
<evidence type="ECO:0000259" key="9">
    <source>
        <dbReference type="PROSITE" id="PS50893"/>
    </source>
</evidence>
<keyword evidence="12" id="KW-1185">Reference proteome</keyword>
<dbReference type="Pfam" id="PF00005">
    <property type="entry name" value="ABC_tran"/>
    <property type="match status" value="1"/>
</dbReference>
<protein>
    <submittedName>
        <fullName evidence="11">ABC transporter ATP-binding protein</fullName>
    </submittedName>
</protein>
<dbReference type="GO" id="GO:0005524">
    <property type="term" value="F:ATP binding"/>
    <property type="evidence" value="ECO:0007669"/>
    <property type="project" value="UniProtKB-KW"/>
</dbReference>
<dbReference type="SUPFAM" id="SSF52540">
    <property type="entry name" value="P-loop containing nucleoside triphosphate hydrolases"/>
    <property type="match status" value="1"/>
</dbReference>
<feature type="transmembrane region" description="Helical" evidence="8">
    <location>
        <begin position="49"/>
        <end position="67"/>
    </location>
</feature>
<name>A0ABV1KF79_9PSEU</name>
<feature type="domain" description="ABC transmembrane type-1" evidence="10">
    <location>
        <begin position="52"/>
        <end position="347"/>
    </location>
</feature>
<feature type="transmembrane region" description="Helical" evidence="8">
    <location>
        <begin position="292"/>
        <end position="309"/>
    </location>
</feature>
<dbReference type="PANTHER" id="PTHR43394">
    <property type="entry name" value="ATP-DEPENDENT PERMEASE MDL1, MITOCHONDRIAL"/>
    <property type="match status" value="1"/>
</dbReference>
<evidence type="ECO:0000256" key="6">
    <source>
        <dbReference type="ARBA" id="ARBA00023136"/>
    </source>
</evidence>
<comment type="caution">
    <text evidence="11">The sequence shown here is derived from an EMBL/GenBank/DDBJ whole genome shotgun (WGS) entry which is preliminary data.</text>
</comment>
<accession>A0ABV1KF79</accession>
<evidence type="ECO:0000256" key="3">
    <source>
        <dbReference type="ARBA" id="ARBA00022741"/>
    </source>
</evidence>